<dbReference type="Proteomes" id="UP000216871">
    <property type="component" value="Unassembled WGS sequence"/>
</dbReference>
<evidence type="ECO:0000313" key="6">
    <source>
        <dbReference type="Proteomes" id="UP000216871"/>
    </source>
</evidence>
<dbReference type="InterPro" id="IPR024688">
    <property type="entry name" value="Mac_dom"/>
</dbReference>
<name>A0A261FML0_9BIFI</name>
<feature type="domain" description="Maltose/galactoside acetyltransferase" evidence="4">
    <location>
        <begin position="23"/>
        <end position="77"/>
    </location>
</feature>
<dbReference type="InterPro" id="IPR001451">
    <property type="entry name" value="Hexapep"/>
</dbReference>
<dbReference type="Pfam" id="PF00132">
    <property type="entry name" value="Hexapep"/>
    <property type="match status" value="1"/>
</dbReference>
<dbReference type="EMBL" id="MWWW01000008">
    <property type="protein sequence ID" value="OZG60387.1"/>
    <property type="molecule type" value="Genomic_DNA"/>
</dbReference>
<dbReference type="SUPFAM" id="SSF51161">
    <property type="entry name" value="Trimeric LpxA-like enzymes"/>
    <property type="match status" value="1"/>
</dbReference>
<dbReference type="AlphaFoldDB" id="A0A261FML0"/>
<dbReference type="PANTHER" id="PTHR23416">
    <property type="entry name" value="SIALIC ACID SYNTHASE-RELATED"/>
    <property type="match status" value="1"/>
</dbReference>
<gene>
    <name evidence="5" type="ORF">BMYO_0848</name>
</gene>
<evidence type="ECO:0000256" key="3">
    <source>
        <dbReference type="ARBA" id="ARBA00023315"/>
    </source>
</evidence>
<dbReference type="GO" id="GO:0008374">
    <property type="term" value="F:O-acyltransferase activity"/>
    <property type="evidence" value="ECO:0007669"/>
    <property type="project" value="TreeGrafter"/>
</dbReference>
<evidence type="ECO:0000259" key="4">
    <source>
        <dbReference type="SMART" id="SM01266"/>
    </source>
</evidence>
<sequence>MDNTQNTTQHNSPVETTDTRSMKELMLAGEYYTSDDPELNAEREHAKDLLFDLNMRRPTLRAERERIIRELFGHAGANCWVESTFNCDYGYNISVGDNFYANTGCCILDCARVTIGDNVWFGPNVGIYTPEHAFDAAERTAGWEHSLPVTIGDNVWLCGGSTIVAGVTIGSNSVVAAGAVVTKDVPESVIVAGVPARVIRPITEADKLGLVKR</sequence>
<dbReference type="Pfam" id="PF12464">
    <property type="entry name" value="Mac"/>
    <property type="match status" value="1"/>
</dbReference>
<keyword evidence="2 5" id="KW-0808">Transferase</keyword>
<comment type="caution">
    <text evidence="5">The sequence shown here is derived from an EMBL/GenBank/DDBJ whole genome shotgun (WGS) entry which is preliminary data.</text>
</comment>
<protein>
    <submittedName>
        <fullName evidence="5">Maltose acetyltransferase</fullName>
    </submittedName>
</protein>
<dbReference type="Gene3D" id="2.160.10.10">
    <property type="entry name" value="Hexapeptide repeat proteins"/>
    <property type="match status" value="1"/>
</dbReference>
<keyword evidence="6" id="KW-1185">Reference proteome</keyword>
<reference evidence="5 6" key="1">
    <citation type="journal article" date="2017" name="BMC Genomics">
        <title>Comparative genomic and phylogenomic analyses of the Bifidobacteriaceae family.</title>
        <authorList>
            <person name="Lugli G.A."/>
            <person name="Milani C."/>
            <person name="Turroni F."/>
            <person name="Duranti S."/>
            <person name="Mancabelli L."/>
            <person name="Mangifesta M."/>
            <person name="Ferrario C."/>
            <person name="Modesto M."/>
            <person name="Mattarelli P."/>
            <person name="Jiri K."/>
            <person name="van Sinderen D."/>
            <person name="Ventura M."/>
        </authorList>
    </citation>
    <scope>NUCLEOTIDE SEQUENCE [LARGE SCALE GENOMIC DNA]</scope>
    <source>
        <strain evidence="5 6">DSM 100196</strain>
    </source>
</reference>
<dbReference type="OrthoDB" id="2643438at2"/>
<dbReference type="PANTHER" id="PTHR23416:SF23">
    <property type="entry name" value="ACETYLTRANSFERASE C18B11.09C-RELATED"/>
    <property type="match status" value="1"/>
</dbReference>
<evidence type="ECO:0000256" key="1">
    <source>
        <dbReference type="ARBA" id="ARBA00007274"/>
    </source>
</evidence>
<dbReference type="InterPro" id="IPR011004">
    <property type="entry name" value="Trimer_LpxA-like_sf"/>
</dbReference>
<dbReference type="CDD" id="cd03357">
    <property type="entry name" value="LbH_MAT_GAT"/>
    <property type="match status" value="1"/>
</dbReference>
<dbReference type="InterPro" id="IPR051159">
    <property type="entry name" value="Hexapeptide_acetyltransf"/>
</dbReference>
<dbReference type="GO" id="GO:0016407">
    <property type="term" value="F:acetyltransferase activity"/>
    <property type="evidence" value="ECO:0007669"/>
    <property type="project" value="InterPro"/>
</dbReference>
<dbReference type="FunFam" id="2.160.10.10:FF:000025">
    <property type="entry name" value="Hexapeptide-repeat containing-acetyltransferase"/>
    <property type="match status" value="1"/>
</dbReference>
<dbReference type="SMART" id="SM01266">
    <property type="entry name" value="Mac"/>
    <property type="match status" value="1"/>
</dbReference>
<dbReference type="GO" id="GO:0005829">
    <property type="term" value="C:cytosol"/>
    <property type="evidence" value="ECO:0007669"/>
    <property type="project" value="TreeGrafter"/>
</dbReference>
<organism evidence="5 6">
    <name type="scientific">Bifidobacterium myosotis</name>
    <dbReference type="NCBI Taxonomy" id="1630166"/>
    <lineage>
        <taxon>Bacteria</taxon>
        <taxon>Bacillati</taxon>
        <taxon>Actinomycetota</taxon>
        <taxon>Actinomycetes</taxon>
        <taxon>Bifidobacteriales</taxon>
        <taxon>Bifidobacteriaceae</taxon>
        <taxon>Bifidobacterium</taxon>
    </lineage>
</organism>
<evidence type="ECO:0000256" key="2">
    <source>
        <dbReference type="ARBA" id="ARBA00022679"/>
    </source>
</evidence>
<keyword evidence="3" id="KW-0012">Acyltransferase</keyword>
<comment type="similarity">
    <text evidence="1">Belongs to the transferase hexapeptide repeat family.</text>
</comment>
<accession>A0A261FML0</accession>
<evidence type="ECO:0000313" key="5">
    <source>
        <dbReference type="EMBL" id="OZG60387.1"/>
    </source>
</evidence>
<proteinExistence type="inferred from homology"/>